<evidence type="ECO:0000259" key="2">
    <source>
        <dbReference type="Pfam" id="PF03108"/>
    </source>
</evidence>
<dbReference type="Pfam" id="PF03108">
    <property type="entry name" value="DBD_Tnp_Mut"/>
    <property type="match status" value="1"/>
</dbReference>
<feature type="domain" description="Transposase MuDR plant" evidence="2">
    <location>
        <begin position="154"/>
        <end position="216"/>
    </location>
</feature>
<reference evidence="4" key="2">
    <citation type="journal article" date="2024" name="Plant">
        <title>Genomic evolution and insights into agronomic trait innovations of Sesamum species.</title>
        <authorList>
            <person name="Miao H."/>
            <person name="Wang L."/>
            <person name="Qu L."/>
            <person name="Liu H."/>
            <person name="Sun Y."/>
            <person name="Le M."/>
            <person name="Wang Q."/>
            <person name="Wei S."/>
            <person name="Zheng Y."/>
            <person name="Lin W."/>
            <person name="Duan Y."/>
            <person name="Cao H."/>
            <person name="Xiong S."/>
            <person name="Wang X."/>
            <person name="Wei L."/>
            <person name="Li C."/>
            <person name="Ma Q."/>
            <person name="Ju M."/>
            <person name="Zhao R."/>
            <person name="Li G."/>
            <person name="Mu C."/>
            <person name="Tian Q."/>
            <person name="Mei H."/>
            <person name="Zhang T."/>
            <person name="Gao T."/>
            <person name="Zhang H."/>
        </authorList>
    </citation>
    <scope>NUCLEOTIDE SEQUENCE</scope>
    <source>
        <strain evidence="4">G02</strain>
    </source>
</reference>
<reference evidence="4" key="1">
    <citation type="submission" date="2020-06" db="EMBL/GenBank/DDBJ databases">
        <authorList>
            <person name="Li T."/>
            <person name="Hu X."/>
            <person name="Zhang T."/>
            <person name="Song X."/>
            <person name="Zhang H."/>
            <person name="Dai N."/>
            <person name="Sheng W."/>
            <person name="Hou X."/>
            <person name="Wei L."/>
        </authorList>
    </citation>
    <scope>NUCLEOTIDE SEQUENCE</scope>
    <source>
        <strain evidence="4">G02</strain>
        <tissue evidence="4">Leaf</tissue>
    </source>
</reference>
<organism evidence="4">
    <name type="scientific">Sesamum radiatum</name>
    <name type="common">Black benniseed</name>
    <dbReference type="NCBI Taxonomy" id="300843"/>
    <lineage>
        <taxon>Eukaryota</taxon>
        <taxon>Viridiplantae</taxon>
        <taxon>Streptophyta</taxon>
        <taxon>Embryophyta</taxon>
        <taxon>Tracheophyta</taxon>
        <taxon>Spermatophyta</taxon>
        <taxon>Magnoliopsida</taxon>
        <taxon>eudicotyledons</taxon>
        <taxon>Gunneridae</taxon>
        <taxon>Pentapetalae</taxon>
        <taxon>asterids</taxon>
        <taxon>lamiids</taxon>
        <taxon>Lamiales</taxon>
        <taxon>Pedaliaceae</taxon>
        <taxon>Sesamum</taxon>
    </lineage>
</organism>
<dbReference type="PANTHER" id="PTHR31973">
    <property type="entry name" value="POLYPROTEIN, PUTATIVE-RELATED"/>
    <property type="match status" value="1"/>
</dbReference>
<dbReference type="InterPro" id="IPR018289">
    <property type="entry name" value="MULE_transposase_dom"/>
</dbReference>
<dbReference type="AlphaFoldDB" id="A0AAW2JMY5"/>
<dbReference type="EMBL" id="JACGWJ010000032">
    <property type="protein sequence ID" value="KAL0296026.1"/>
    <property type="molecule type" value="Genomic_DNA"/>
</dbReference>
<dbReference type="InterPro" id="IPR004332">
    <property type="entry name" value="Transposase_MuDR"/>
</dbReference>
<evidence type="ECO:0000313" key="4">
    <source>
        <dbReference type="EMBL" id="KAL0296026.1"/>
    </source>
</evidence>
<dbReference type="PANTHER" id="PTHR31973:SF191">
    <property type="entry name" value="OS05G0489400 PROTEIN"/>
    <property type="match status" value="1"/>
</dbReference>
<dbReference type="Pfam" id="PF10551">
    <property type="entry name" value="MULE"/>
    <property type="match status" value="1"/>
</dbReference>
<evidence type="ECO:0000256" key="1">
    <source>
        <dbReference type="SAM" id="MobiDB-lite"/>
    </source>
</evidence>
<feature type="region of interest" description="Disordered" evidence="1">
    <location>
        <begin position="55"/>
        <end position="74"/>
    </location>
</feature>
<proteinExistence type="predicted"/>
<feature type="domain" description="MULE transposase" evidence="3">
    <location>
        <begin position="349"/>
        <end position="441"/>
    </location>
</feature>
<evidence type="ECO:0008006" key="5">
    <source>
        <dbReference type="Google" id="ProtNLM"/>
    </source>
</evidence>
<gene>
    <name evidence="4" type="ORF">Sradi_6654700</name>
</gene>
<protein>
    <recommendedName>
        <fullName evidence="5">Transposase MuDR plant domain-containing protein</fullName>
    </recommendedName>
</protein>
<name>A0AAW2JMY5_SESRA</name>
<feature type="compositionally biased region" description="Acidic residues" evidence="1">
    <location>
        <begin position="59"/>
        <end position="74"/>
    </location>
</feature>
<evidence type="ECO:0000259" key="3">
    <source>
        <dbReference type="Pfam" id="PF10551"/>
    </source>
</evidence>
<comment type="caution">
    <text evidence="4">The sequence shown here is derived from an EMBL/GenBank/DDBJ whole genome shotgun (WGS) entry which is preliminary data.</text>
</comment>
<accession>A0AAW2JMY5</accession>
<feature type="region of interest" description="Disordered" evidence="1">
    <location>
        <begin position="612"/>
        <end position="644"/>
    </location>
</feature>
<sequence>MYETDLFQLFDWHERDVSLYLDSALCVYKPPPNKGDMGKALVEHDKEKGKAIMNYSGDDNNEESEFSESDYNVQEDTEDDDVLFDKSIDNDVEWGGPNENSMLENAKSTSEYSSEAGIECSGDDFDSGIESNEENKELSLTVFNSNDIYNPSFEIGMVFSTKKEFREAVHSHAIKTRRNLKITSNDQRRIYAKCGEQGCNWHCHALKIKNEASFQIREYNPNHQCAKTYNVKNVNSGWLSKKYIDAFRADPKKNVKGFRNEAIREIRCNVSQFQAYRAKRRAIKEIEGDYDEQYAILWDYAHELKMKNPRSTVIMGLSDGTKENKKFDRLYICFKALKEGFLSGCRPIIGVDGCHLKGPHAGILLTAVGIDPNNCLYPIAYAVVGSETKQSWEWFLMLLKEDLHILRNDIYTFISDKQKGLLPTFENIFPGADNRFCVRYLHGNMKTAGWKGLAYKRASWAAARATTVHEFDKCITEIGEMNVKCKEWLIEKPAAQWSRSHFNPWPKCDILLNNLCESFNSSILDAREKPILTMLEWIREYLMTKLQQNRDRATKKWDGKRICPKIKKLLEKNMDSAVDCIPVKSNDLNYEISCYDGSRFTVDLRAHTCSYEEEQRSQPQVPDEMTQGDDVPVQEVDTQSQLVE</sequence>